<dbReference type="EMBL" id="PJKA01000013">
    <property type="protein sequence ID" value="PNC17353.1"/>
    <property type="molecule type" value="Genomic_DNA"/>
</dbReference>
<keyword evidence="1" id="KW-0472">Membrane</keyword>
<comment type="caution">
    <text evidence="3">The sequence shown here is derived from an EMBL/GenBank/DDBJ whole genome shotgun (WGS) entry which is preliminary data.</text>
</comment>
<organism evidence="3 4">
    <name type="scientific">Akkermansia muciniphila</name>
    <dbReference type="NCBI Taxonomy" id="239935"/>
    <lineage>
        <taxon>Bacteria</taxon>
        <taxon>Pseudomonadati</taxon>
        <taxon>Verrucomicrobiota</taxon>
        <taxon>Verrucomicrobiia</taxon>
        <taxon>Verrucomicrobiales</taxon>
        <taxon>Akkermansiaceae</taxon>
        <taxon>Akkermansia</taxon>
    </lineage>
</organism>
<keyword evidence="1" id="KW-0812">Transmembrane</keyword>
<dbReference type="Pfam" id="PF14237">
    <property type="entry name" value="GYF_2"/>
    <property type="match status" value="1"/>
</dbReference>
<dbReference type="OrthoDB" id="198456at2"/>
<gene>
    <name evidence="3" type="ORF">CXU22_12135</name>
</gene>
<dbReference type="InterPro" id="IPR025640">
    <property type="entry name" value="GYF_2"/>
</dbReference>
<protein>
    <recommendedName>
        <fullName evidence="2">GYF domain-containing protein</fullName>
    </recommendedName>
</protein>
<proteinExistence type="predicted"/>
<name>A0A2N8HBW2_9BACT</name>
<feature type="transmembrane region" description="Helical" evidence="1">
    <location>
        <begin position="91"/>
        <end position="115"/>
    </location>
</feature>
<reference evidence="3 4" key="1">
    <citation type="journal article" date="2017" name="BMC Genomics">
        <title>Genome sequencing of 39 Akkermansia muciniphila isolates reveals its population structure, genomic and functional diverisity, and global distribution in mammalian gut microbiotas.</title>
        <authorList>
            <person name="Guo X."/>
            <person name="Li S."/>
            <person name="Zhang J."/>
            <person name="Wu F."/>
            <person name="Li X."/>
            <person name="Wu D."/>
            <person name="Zhang M."/>
            <person name="Ou Z."/>
            <person name="Jie Z."/>
            <person name="Yan Q."/>
            <person name="Li P."/>
            <person name="Yi J."/>
            <person name="Peng Y."/>
        </authorList>
    </citation>
    <scope>NUCLEOTIDE SEQUENCE [LARGE SCALE GENOMIC DNA]</scope>
    <source>
        <strain evidence="3 4">GP24</strain>
    </source>
</reference>
<evidence type="ECO:0000259" key="2">
    <source>
        <dbReference type="Pfam" id="PF14237"/>
    </source>
</evidence>
<evidence type="ECO:0000313" key="3">
    <source>
        <dbReference type="EMBL" id="PNC17353.1"/>
    </source>
</evidence>
<accession>A0A2N8HBW2</accession>
<keyword evidence="1" id="KW-1133">Transmembrane helix</keyword>
<evidence type="ECO:0000313" key="4">
    <source>
        <dbReference type="Proteomes" id="UP000236000"/>
    </source>
</evidence>
<dbReference type="Proteomes" id="UP000236000">
    <property type="component" value="Unassembled WGS sequence"/>
</dbReference>
<evidence type="ECO:0000256" key="1">
    <source>
        <dbReference type="SAM" id="Phobius"/>
    </source>
</evidence>
<dbReference type="RefSeq" id="WP_102715823.1">
    <property type="nucleotide sequence ID" value="NZ_PJKA01000013.1"/>
</dbReference>
<sequence length="170" mass="18725">MEEKKFYIFSNGEAQGPFSERGLELLCAQKRITGETLICSEGNQNWMPYSDFLKNRPVMINESIPEEAVSQTVSQGFQEVKIPFTSMTVQAFGVMGGIIIILSILAAVVVFIFGIMSKNAVALPIAILWAVGIFLGSLLYGGVFIAIANIVQCQLRSVDLLKKLVEQMKK</sequence>
<feature type="domain" description="GYF" evidence="2">
    <location>
        <begin position="7"/>
        <end position="51"/>
    </location>
</feature>
<dbReference type="AlphaFoldDB" id="A0A2N8HBW2"/>
<feature type="transmembrane region" description="Helical" evidence="1">
    <location>
        <begin position="121"/>
        <end position="147"/>
    </location>
</feature>